<dbReference type="NCBIfam" id="TIGR03055">
    <property type="entry name" value="photo_alph_chp2"/>
    <property type="match status" value="1"/>
</dbReference>
<dbReference type="KEGG" id="rsq:Rsph17025_0999"/>
<evidence type="ECO:0000313" key="1">
    <source>
        <dbReference type="EMBL" id="ABP69900.1"/>
    </source>
</evidence>
<dbReference type="eggNOG" id="COG0523">
    <property type="taxonomic scope" value="Bacteria"/>
</dbReference>
<sequence length="296" mass="33126">MLTSPWVVALSAIFVWWFSTGILLWRVRHADNRGPESHLTSVIIGLPMLFAGAWGYVHTLQDATVQGVYVAFLSSLAVWGWIELAFLSGVITGPNTDPCPTHAGPLERFLRAVGTVLWHEIVLVTVLVAMAMHAGDAPNRFGLWTFLILFVARVSAKLNLYLGVPYINVEFLPSTLAHLSSYFRRTRMNHFFPLSVTLLTFATGCWVERAISSGGTSHREVGFWLLAALTALAVLEHWFMVVNLQDRKLWKWMMPERRSPGARAFRPAPAPLPEPVRRAEAKLLKEEAKGALLKSR</sequence>
<gene>
    <name evidence="1" type="ordered locus">Rsph17025_0999</name>
</gene>
<reference evidence="1" key="1">
    <citation type="submission" date="2007-04" db="EMBL/GenBank/DDBJ databases">
        <title>Complete sequence of chromosome of Rhodobacter sphaeroides ATCC 17025.</title>
        <authorList>
            <consortium name="US DOE Joint Genome Institute"/>
            <person name="Copeland A."/>
            <person name="Lucas S."/>
            <person name="Lapidus A."/>
            <person name="Barry K."/>
            <person name="Detter J.C."/>
            <person name="Glavina del Rio T."/>
            <person name="Hammon N."/>
            <person name="Israni S."/>
            <person name="Dalin E."/>
            <person name="Tice H."/>
            <person name="Pitluck S."/>
            <person name="Chertkov O."/>
            <person name="Brettin T."/>
            <person name="Bruce D."/>
            <person name="Han C."/>
            <person name="Schmutz J."/>
            <person name="Larimer F."/>
            <person name="Land M."/>
            <person name="Hauser L."/>
            <person name="Kyrpides N."/>
            <person name="Kim E."/>
            <person name="Richardson P."/>
            <person name="Mackenzie C."/>
            <person name="Choudhary M."/>
            <person name="Donohue T.J."/>
            <person name="Kaplan S."/>
        </authorList>
    </citation>
    <scope>NUCLEOTIDE SEQUENCE [LARGE SCALE GENOMIC DNA]</scope>
    <source>
        <strain evidence="1">ATCC 17025</strain>
    </source>
</reference>
<organism evidence="1">
    <name type="scientific">Cereibacter sphaeroides (strain ATCC 17025 / ATH 2.4.3)</name>
    <name type="common">Rhodobacter sphaeroides</name>
    <dbReference type="NCBI Taxonomy" id="349102"/>
    <lineage>
        <taxon>Bacteria</taxon>
        <taxon>Pseudomonadati</taxon>
        <taxon>Pseudomonadota</taxon>
        <taxon>Alphaproteobacteria</taxon>
        <taxon>Rhodobacterales</taxon>
        <taxon>Paracoccaceae</taxon>
        <taxon>Cereibacter</taxon>
    </lineage>
</organism>
<dbReference type="HOGENOM" id="CLU_069074_0_0_5"/>
<dbReference type="Pfam" id="PF12291">
    <property type="entry name" value="DUF3623"/>
    <property type="match status" value="1"/>
</dbReference>
<evidence type="ECO:0008006" key="2">
    <source>
        <dbReference type="Google" id="ProtNLM"/>
    </source>
</evidence>
<dbReference type="BioCyc" id="RSPH349102:G1G8M-1025-MONOMER"/>
<dbReference type="InterPro" id="IPR017496">
    <property type="entry name" value="Photo_alph_chp2"/>
</dbReference>
<dbReference type="EMBL" id="CP000661">
    <property type="protein sequence ID" value="ABP69900.1"/>
    <property type="molecule type" value="Genomic_DNA"/>
</dbReference>
<accession>A4WR86</accession>
<dbReference type="AlphaFoldDB" id="A4WR86"/>
<protein>
    <recommendedName>
        <fullName evidence="2">DUF3623 domain-containing protein</fullName>
    </recommendedName>
</protein>
<dbReference type="STRING" id="349102.Rsph17025_0999"/>
<name>A4WR86_CERS5</name>
<proteinExistence type="predicted"/>